<dbReference type="AlphaFoldDB" id="A0A5C5XDB0"/>
<feature type="domain" description="Glycoside hydrolase family 38 N-terminal" evidence="1">
    <location>
        <begin position="243"/>
        <end position="358"/>
    </location>
</feature>
<dbReference type="InterPro" id="IPR000602">
    <property type="entry name" value="Glyco_hydro_38_N"/>
</dbReference>
<comment type="caution">
    <text evidence="2">The sequence shown here is derived from an EMBL/GenBank/DDBJ whole genome shotgun (WGS) entry which is preliminary data.</text>
</comment>
<reference evidence="2 3" key="1">
    <citation type="submission" date="2019-02" db="EMBL/GenBank/DDBJ databases">
        <title>Deep-cultivation of Planctomycetes and their phenomic and genomic characterization uncovers novel biology.</title>
        <authorList>
            <person name="Wiegand S."/>
            <person name="Jogler M."/>
            <person name="Boedeker C."/>
            <person name="Pinto D."/>
            <person name="Vollmers J."/>
            <person name="Rivas-Marin E."/>
            <person name="Kohn T."/>
            <person name="Peeters S.H."/>
            <person name="Heuer A."/>
            <person name="Rast P."/>
            <person name="Oberbeckmann S."/>
            <person name="Bunk B."/>
            <person name="Jeske O."/>
            <person name="Meyerdierks A."/>
            <person name="Storesund J.E."/>
            <person name="Kallscheuer N."/>
            <person name="Luecker S."/>
            <person name="Lage O.M."/>
            <person name="Pohl T."/>
            <person name="Merkel B.J."/>
            <person name="Hornburger P."/>
            <person name="Mueller R.-W."/>
            <person name="Bruemmer F."/>
            <person name="Labrenz M."/>
            <person name="Spormann A.M."/>
            <person name="Op Den Camp H."/>
            <person name="Overmann J."/>
            <person name="Amann R."/>
            <person name="Jetten M.S.M."/>
            <person name="Mascher T."/>
            <person name="Medema M.H."/>
            <person name="Devos D.P."/>
            <person name="Kaster A.-K."/>
            <person name="Ovreas L."/>
            <person name="Rohde M."/>
            <person name="Galperin M.Y."/>
            <person name="Jogler C."/>
        </authorList>
    </citation>
    <scope>NUCLEOTIDE SEQUENCE [LARGE SCALE GENOMIC DNA]</scope>
    <source>
        <strain evidence="2 3">Pan54</strain>
    </source>
</reference>
<dbReference type="InterPro" id="IPR011330">
    <property type="entry name" value="Glyco_hydro/deAcase_b/a-brl"/>
</dbReference>
<evidence type="ECO:0000313" key="2">
    <source>
        <dbReference type="EMBL" id="TWT61147.1"/>
    </source>
</evidence>
<protein>
    <recommendedName>
        <fullName evidence="1">Glycoside hydrolase family 38 N-terminal domain-containing protein</fullName>
    </recommendedName>
</protein>
<evidence type="ECO:0000259" key="1">
    <source>
        <dbReference type="Pfam" id="PF01074"/>
    </source>
</evidence>
<gene>
    <name evidence="2" type="ORF">Pan54_18820</name>
</gene>
<keyword evidence="3" id="KW-1185">Reference proteome</keyword>
<dbReference type="EMBL" id="SJPG01000001">
    <property type="protein sequence ID" value="TWT61147.1"/>
    <property type="molecule type" value="Genomic_DNA"/>
</dbReference>
<proteinExistence type="predicted"/>
<dbReference type="Proteomes" id="UP000316095">
    <property type="component" value="Unassembled WGS sequence"/>
</dbReference>
<dbReference type="OrthoDB" id="222074at2"/>
<dbReference type="RefSeq" id="WP_146503176.1">
    <property type="nucleotide sequence ID" value="NZ_SJPG01000001.1"/>
</dbReference>
<sequence>MLQSTIVLPSWHLEDVTRDTNEKDAAAVLNAYALAFHPAVIAAAGSVATWKAAPSLENPQIDQIVIVPESSRAKVERSWFKQAEEAGTIVLFASADRTSTLEGLLEHPRVLELIQQKLNPGDENPPAYQIGESLLIDDFLALGVVYLLTSLLSQAMYHYDNVQETRFDELLIEAAKSSLKKEEPRTAEFFQQACEQLLESREKFYSVDAHLIDLCLLSAGMTAEDAQALCASEHTVNLLCTSEVLKKAIDQSPEIGQALVQGVHSGKISIVGGEQSETPSPLLSLQSLRWQFEQGMQEYEELLETPAQVWGRMTFGLSTQLPMMLKKFGMKSAYHLVLDDGVYPDDEQSHFSWESRGGATVQGISRIPLSVENASTVLKIPERLAEAMNHDHLACAVLARWPKIRNPWFFDLLRIQKYAPVLGKFNSLEQFFEETDNSGHSVGHEQRHYLSPNLDQLTGRNEADPIGRFQEFWKCQSLFSLWTYFSTTNQILSGKSDATSLQELESKLLKQSTKLNKSTLVELQAELRSKVQQECQDLAKLLSAKQEGKPGFVLFNPLSHAQNSVVRFALEQSNSVVPVVDGAVKHLQIDTDAAYAVVEFPACGFVAVPGQAASSAKPTRSKVPLAGEFFLQSEFYYAQIDPETGGLQRLRAQGATENLLSERVVYRLDGDGGNVARSSGQWSQGVAEPTYSRMVADSITTTKTGPVVGEIVVQGRLMDQDRELATFVKTYRSYRGRRNLEIKLSIEPKQMPSQLPDRSYYALRFAWSAAAAVVKGNLQQSEYIAGERRLESTGPIEIEDGDHRITLLPHHQPFHQRTGMRMMDSLLIVHGESAREFSYDIAVDAAHSAAFSDELSQPIQVVPVNAVSNSKSAWLYHVSAPSVHLMEARPALSEASSGPQYDFDFIETERRHANVRFALFRKPSKAWEVDFFGKILSELTIENDEIHFECLPCDYIRIRVMF</sequence>
<evidence type="ECO:0000313" key="3">
    <source>
        <dbReference type="Proteomes" id="UP000316095"/>
    </source>
</evidence>
<dbReference type="InterPro" id="IPR011013">
    <property type="entry name" value="Gal_mutarotase_sf_dom"/>
</dbReference>
<dbReference type="GO" id="GO:0030246">
    <property type="term" value="F:carbohydrate binding"/>
    <property type="evidence" value="ECO:0007669"/>
    <property type="project" value="InterPro"/>
</dbReference>
<organism evidence="2 3">
    <name type="scientific">Rubinisphaera italica</name>
    <dbReference type="NCBI Taxonomy" id="2527969"/>
    <lineage>
        <taxon>Bacteria</taxon>
        <taxon>Pseudomonadati</taxon>
        <taxon>Planctomycetota</taxon>
        <taxon>Planctomycetia</taxon>
        <taxon>Planctomycetales</taxon>
        <taxon>Planctomycetaceae</taxon>
        <taxon>Rubinisphaera</taxon>
    </lineage>
</organism>
<name>A0A5C5XDB0_9PLAN</name>
<dbReference type="SUPFAM" id="SSF88713">
    <property type="entry name" value="Glycoside hydrolase/deacetylase"/>
    <property type="match status" value="1"/>
</dbReference>
<dbReference type="Gene3D" id="3.20.110.10">
    <property type="entry name" value="Glycoside hydrolase 38, N terminal domain"/>
    <property type="match status" value="1"/>
</dbReference>
<dbReference type="InterPro" id="IPR027291">
    <property type="entry name" value="Glyco_hydro_38_N_sf"/>
</dbReference>
<dbReference type="Pfam" id="PF01074">
    <property type="entry name" value="Glyco_hydro_38N"/>
    <property type="match status" value="1"/>
</dbReference>
<dbReference type="GO" id="GO:0006013">
    <property type="term" value="P:mannose metabolic process"/>
    <property type="evidence" value="ECO:0007669"/>
    <property type="project" value="InterPro"/>
</dbReference>
<accession>A0A5C5XDB0</accession>
<dbReference type="GO" id="GO:0004559">
    <property type="term" value="F:alpha-mannosidase activity"/>
    <property type="evidence" value="ECO:0007669"/>
    <property type="project" value="InterPro"/>
</dbReference>
<dbReference type="SUPFAM" id="SSF74650">
    <property type="entry name" value="Galactose mutarotase-like"/>
    <property type="match status" value="1"/>
</dbReference>